<dbReference type="EMBL" id="JACEFO010001754">
    <property type="protein sequence ID" value="KAF8709908.1"/>
    <property type="molecule type" value="Genomic_DNA"/>
</dbReference>
<dbReference type="AlphaFoldDB" id="A0A835ERH2"/>
<dbReference type="InterPro" id="IPR012677">
    <property type="entry name" value="Nucleotide-bd_a/b_plait_sf"/>
</dbReference>
<dbReference type="Pfam" id="PF00076">
    <property type="entry name" value="RRM_1"/>
    <property type="match status" value="2"/>
</dbReference>
<sequence length="303" mass="34339">MERKEFEPRKLFVGGLPPSVVTPDGLRAHFSTYGLVVEARVMLTPDGTGRGFGFVEFDDEVGALRALDARENAAHNAFFGRRIDVRKARKRQGNRYVQTQMSTSSNNVDSKKIFVGGLRDKVTKDDLSDYFEKFGTITDVVVMYDKTTRKARGFGFVTFDSQEATDQVLKNSFHFLKGIKVETKNAEPRDQNGYYHDSMFWGPWGHWCSSYSYGGMYSPYNLPFYNDPFSIPCLYPYGPGMMMNYGYPTNQSGLHYGRLNEYATRSQSDSKLKENQQIIDITACTGTKSDNVKVDTNFLVSTP</sequence>
<name>A0A835ERH2_9POAL</name>
<dbReference type="PROSITE" id="PS50102">
    <property type="entry name" value="RRM"/>
    <property type="match status" value="2"/>
</dbReference>
<dbReference type="InterPro" id="IPR000504">
    <property type="entry name" value="RRM_dom"/>
</dbReference>
<dbReference type="InterPro" id="IPR035979">
    <property type="entry name" value="RBD_domain_sf"/>
</dbReference>
<evidence type="ECO:0000256" key="2">
    <source>
        <dbReference type="ARBA" id="ARBA00022884"/>
    </source>
</evidence>
<reference evidence="5" key="1">
    <citation type="submission" date="2020-07" db="EMBL/GenBank/DDBJ databases">
        <title>Genome sequence and genetic diversity analysis of an under-domesticated orphan crop, white fonio (Digitaria exilis).</title>
        <authorList>
            <person name="Bennetzen J.L."/>
            <person name="Chen S."/>
            <person name="Ma X."/>
            <person name="Wang X."/>
            <person name="Yssel A.E.J."/>
            <person name="Chaluvadi S.R."/>
            <person name="Johnson M."/>
            <person name="Gangashetty P."/>
            <person name="Hamidou F."/>
            <person name="Sanogo M.D."/>
            <person name="Zwaenepoel A."/>
            <person name="Wallace J."/>
            <person name="Van De Peer Y."/>
            <person name="Van Deynze A."/>
        </authorList>
    </citation>
    <scope>NUCLEOTIDE SEQUENCE</scope>
    <source>
        <tissue evidence="5">Leaves</tissue>
    </source>
</reference>
<keyword evidence="1" id="KW-0677">Repeat</keyword>
<comment type="caution">
    <text evidence="5">The sequence shown here is derived from an EMBL/GenBank/DDBJ whole genome shotgun (WGS) entry which is preliminary data.</text>
</comment>
<evidence type="ECO:0000313" key="6">
    <source>
        <dbReference type="Proteomes" id="UP000636709"/>
    </source>
</evidence>
<dbReference type="PANTHER" id="PTHR48032:SF12">
    <property type="entry name" value="RRM DOMAIN-CONTAINING PROTEIN"/>
    <property type="match status" value="1"/>
</dbReference>
<dbReference type="GO" id="GO:0003729">
    <property type="term" value="F:mRNA binding"/>
    <property type="evidence" value="ECO:0007669"/>
    <property type="project" value="TreeGrafter"/>
</dbReference>
<gene>
    <name evidence="5" type="ORF">HU200_029623</name>
</gene>
<feature type="domain" description="RRM" evidence="4">
    <location>
        <begin position="9"/>
        <end position="90"/>
    </location>
</feature>
<dbReference type="Gene3D" id="3.30.70.330">
    <property type="match status" value="2"/>
</dbReference>
<dbReference type="Proteomes" id="UP000636709">
    <property type="component" value="Unassembled WGS sequence"/>
</dbReference>
<dbReference type="CDD" id="cd00590">
    <property type="entry name" value="RRM_SF"/>
    <property type="match status" value="1"/>
</dbReference>
<proteinExistence type="predicted"/>
<keyword evidence="2 3" id="KW-0694">RNA-binding</keyword>
<dbReference type="SUPFAM" id="SSF54928">
    <property type="entry name" value="RNA-binding domain, RBD"/>
    <property type="match status" value="2"/>
</dbReference>
<feature type="domain" description="RRM" evidence="4">
    <location>
        <begin position="111"/>
        <end position="188"/>
    </location>
</feature>
<accession>A0A835ERH2</accession>
<dbReference type="GO" id="GO:0006417">
    <property type="term" value="P:regulation of translation"/>
    <property type="evidence" value="ECO:0007669"/>
    <property type="project" value="TreeGrafter"/>
</dbReference>
<evidence type="ECO:0000256" key="3">
    <source>
        <dbReference type="PROSITE-ProRule" id="PRU00176"/>
    </source>
</evidence>
<evidence type="ECO:0000313" key="5">
    <source>
        <dbReference type="EMBL" id="KAF8709908.1"/>
    </source>
</evidence>
<evidence type="ECO:0000259" key="4">
    <source>
        <dbReference type="PROSITE" id="PS50102"/>
    </source>
</evidence>
<evidence type="ECO:0000256" key="1">
    <source>
        <dbReference type="ARBA" id="ARBA00022737"/>
    </source>
</evidence>
<dbReference type="PANTHER" id="PTHR48032">
    <property type="entry name" value="RNA-BINDING PROTEIN MUSASHI HOMOLOG RBP6"/>
    <property type="match status" value="1"/>
</dbReference>
<dbReference type="SMART" id="SM00360">
    <property type="entry name" value="RRM"/>
    <property type="match status" value="2"/>
</dbReference>
<organism evidence="5 6">
    <name type="scientific">Digitaria exilis</name>
    <dbReference type="NCBI Taxonomy" id="1010633"/>
    <lineage>
        <taxon>Eukaryota</taxon>
        <taxon>Viridiplantae</taxon>
        <taxon>Streptophyta</taxon>
        <taxon>Embryophyta</taxon>
        <taxon>Tracheophyta</taxon>
        <taxon>Spermatophyta</taxon>
        <taxon>Magnoliopsida</taxon>
        <taxon>Liliopsida</taxon>
        <taxon>Poales</taxon>
        <taxon>Poaceae</taxon>
        <taxon>PACMAD clade</taxon>
        <taxon>Panicoideae</taxon>
        <taxon>Panicodae</taxon>
        <taxon>Paniceae</taxon>
        <taxon>Anthephorinae</taxon>
        <taxon>Digitaria</taxon>
    </lineage>
</organism>
<protein>
    <recommendedName>
        <fullName evidence="4">RRM domain-containing protein</fullName>
    </recommendedName>
</protein>
<dbReference type="OrthoDB" id="1875751at2759"/>
<keyword evidence="6" id="KW-1185">Reference proteome</keyword>